<gene>
    <name evidence="1" type="ORF">L2E82_01222</name>
</gene>
<keyword evidence="2" id="KW-1185">Reference proteome</keyword>
<name>A0ACB9GXY4_CICIN</name>
<dbReference type="EMBL" id="CM042009">
    <property type="protein sequence ID" value="KAI3788454.1"/>
    <property type="molecule type" value="Genomic_DNA"/>
</dbReference>
<reference evidence="2" key="1">
    <citation type="journal article" date="2022" name="Mol. Ecol. Resour.">
        <title>The genomes of chicory, endive, great burdock and yacon provide insights into Asteraceae palaeo-polyploidization history and plant inulin production.</title>
        <authorList>
            <person name="Fan W."/>
            <person name="Wang S."/>
            <person name="Wang H."/>
            <person name="Wang A."/>
            <person name="Jiang F."/>
            <person name="Liu H."/>
            <person name="Zhao H."/>
            <person name="Xu D."/>
            <person name="Zhang Y."/>
        </authorList>
    </citation>
    <scope>NUCLEOTIDE SEQUENCE [LARGE SCALE GENOMIC DNA]</scope>
    <source>
        <strain evidence="2">cv. Punajuju</strain>
    </source>
</reference>
<accession>A0ACB9GXY4</accession>
<sequence length="358" mass="41619">MELAMSICEKESEDEQTTRKRKSKEVDQFVFLPDDVIIYILKKLPDVFLCYKAKHVCRRWFNIITNMILLDHASFILQKTGNLTARHVGIREDEQGLHVKVQDLNIPRIGIIKSWCNEFLLISDYKDLKQSLYVYNLITKEGSYLPECNVSCGGYCTIKCGIALSFDGFKRIYKLVHLFMGPPIECHILILKEDIGSSKWKKIQVPCMDGEWFYSSNPVSVQGRYFHWDVDCDKRLLSMDLVKEEIVDMSLPLSGTIFEMGGSLALLAGDTAHKSEIWILKDFKRKKWEKLQSITLEKWYYRRSPVCGLMSNRYIILECKYFKGMCYYDLKNGVVKKLDIHVNFDDGYVVHSSSPSFK</sequence>
<evidence type="ECO:0000313" key="2">
    <source>
        <dbReference type="Proteomes" id="UP001055811"/>
    </source>
</evidence>
<evidence type="ECO:0000313" key="1">
    <source>
        <dbReference type="EMBL" id="KAI3788454.1"/>
    </source>
</evidence>
<dbReference type="Proteomes" id="UP001055811">
    <property type="component" value="Linkage Group LG01"/>
</dbReference>
<comment type="caution">
    <text evidence="1">The sequence shown here is derived from an EMBL/GenBank/DDBJ whole genome shotgun (WGS) entry which is preliminary data.</text>
</comment>
<proteinExistence type="predicted"/>
<organism evidence="1 2">
    <name type="scientific">Cichorium intybus</name>
    <name type="common">Chicory</name>
    <dbReference type="NCBI Taxonomy" id="13427"/>
    <lineage>
        <taxon>Eukaryota</taxon>
        <taxon>Viridiplantae</taxon>
        <taxon>Streptophyta</taxon>
        <taxon>Embryophyta</taxon>
        <taxon>Tracheophyta</taxon>
        <taxon>Spermatophyta</taxon>
        <taxon>Magnoliopsida</taxon>
        <taxon>eudicotyledons</taxon>
        <taxon>Gunneridae</taxon>
        <taxon>Pentapetalae</taxon>
        <taxon>asterids</taxon>
        <taxon>campanulids</taxon>
        <taxon>Asterales</taxon>
        <taxon>Asteraceae</taxon>
        <taxon>Cichorioideae</taxon>
        <taxon>Cichorieae</taxon>
        <taxon>Cichoriinae</taxon>
        <taxon>Cichorium</taxon>
    </lineage>
</organism>
<protein>
    <submittedName>
        <fullName evidence="1">Uncharacterized protein</fullName>
    </submittedName>
</protein>
<reference evidence="1 2" key="2">
    <citation type="journal article" date="2022" name="Mol. Ecol. Resour.">
        <title>The genomes of chicory, endive, great burdock and yacon provide insights into Asteraceae paleo-polyploidization history and plant inulin production.</title>
        <authorList>
            <person name="Fan W."/>
            <person name="Wang S."/>
            <person name="Wang H."/>
            <person name="Wang A."/>
            <person name="Jiang F."/>
            <person name="Liu H."/>
            <person name="Zhao H."/>
            <person name="Xu D."/>
            <person name="Zhang Y."/>
        </authorList>
    </citation>
    <scope>NUCLEOTIDE SEQUENCE [LARGE SCALE GENOMIC DNA]</scope>
    <source>
        <strain evidence="2">cv. Punajuju</strain>
        <tissue evidence="1">Leaves</tissue>
    </source>
</reference>